<reference evidence="2" key="1">
    <citation type="journal article" date="2012" name="Nat. Genet.">
        <title>Lifestyle transitions in plant pathogenic Colletotrichum fungi deciphered by genome and transcriptome analyses.</title>
        <authorList>
            <person name="O'Connell R.J."/>
            <person name="Thon M.R."/>
            <person name="Hacquard S."/>
            <person name="Amyotte S.G."/>
            <person name="Kleemann J."/>
            <person name="Torres M.F."/>
            <person name="Damm U."/>
            <person name="Buiate E.A."/>
            <person name="Epstein L."/>
            <person name="Alkan N."/>
            <person name="Altmueller J."/>
            <person name="Alvarado-Balderrama L."/>
            <person name="Bauser C.A."/>
            <person name="Becker C."/>
            <person name="Birren B.W."/>
            <person name="Chen Z."/>
            <person name="Choi J."/>
            <person name="Crouch J.A."/>
            <person name="Duvick J.P."/>
            <person name="Farman M.A."/>
            <person name="Gan P."/>
            <person name="Heiman D."/>
            <person name="Henrissat B."/>
            <person name="Howard R.J."/>
            <person name="Kabbage M."/>
            <person name="Koch C."/>
            <person name="Kracher B."/>
            <person name="Kubo Y."/>
            <person name="Law A.D."/>
            <person name="Lebrun M.-H."/>
            <person name="Lee Y.-H."/>
            <person name="Miyara I."/>
            <person name="Moore N."/>
            <person name="Neumann U."/>
            <person name="Nordstroem K."/>
            <person name="Panaccione D.G."/>
            <person name="Panstruga R."/>
            <person name="Place M."/>
            <person name="Proctor R.H."/>
            <person name="Prusky D."/>
            <person name="Rech G."/>
            <person name="Reinhardt R."/>
            <person name="Rollins J.A."/>
            <person name="Rounsley S."/>
            <person name="Schardl C.L."/>
            <person name="Schwartz D.C."/>
            <person name="Shenoy N."/>
            <person name="Shirasu K."/>
            <person name="Sikhakolli U.R."/>
            <person name="Stueber K."/>
            <person name="Sukno S.A."/>
            <person name="Sweigard J.A."/>
            <person name="Takano Y."/>
            <person name="Takahara H."/>
            <person name="Trail F."/>
            <person name="van der Does H.C."/>
            <person name="Voll L.M."/>
            <person name="Will I."/>
            <person name="Young S."/>
            <person name="Zeng Q."/>
            <person name="Zhang J."/>
            <person name="Zhou S."/>
            <person name="Dickman M.B."/>
            <person name="Schulze-Lefert P."/>
            <person name="Ver Loren van Themaat E."/>
            <person name="Ma L.-J."/>
            <person name="Vaillancourt L.J."/>
        </authorList>
    </citation>
    <scope>NUCLEOTIDE SEQUENCE [LARGE SCALE GENOMIC DNA]</scope>
    <source>
        <strain evidence="2">M1.001 / M2 / FGSC 10212</strain>
    </source>
</reference>
<dbReference type="RefSeq" id="XP_008094870.1">
    <property type="nucleotide sequence ID" value="XM_008096679.1"/>
</dbReference>
<protein>
    <submittedName>
        <fullName evidence="1">Uncharacterized protein</fullName>
    </submittedName>
</protein>
<dbReference type="STRING" id="645133.E3QJ12"/>
<proteinExistence type="predicted"/>
<dbReference type="GeneID" id="24411359"/>
<dbReference type="HOGENOM" id="CLU_1740397_0_0_1"/>
<evidence type="ECO:0000313" key="2">
    <source>
        <dbReference type="Proteomes" id="UP000008782"/>
    </source>
</evidence>
<sequence>MAPAPLFASMAFQPTVAPTDLTISSVAKSYLVHHPILLNPNNCLKLLEQHNNCKNFLGLLLYAKVYVITEKYAINSLKDLADDGDFLDAAGEAYTSIIETDRGLRDVIMEVFAKHEDLLDRDEAKTLVMRLGSLAYDLLVHFYREGKLWY</sequence>
<keyword evidence="2" id="KW-1185">Reference proteome</keyword>
<dbReference type="VEuPathDB" id="FungiDB:GLRG_05994"/>
<dbReference type="Proteomes" id="UP000008782">
    <property type="component" value="Unassembled WGS sequence"/>
</dbReference>
<dbReference type="EMBL" id="GG697351">
    <property type="protein sequence ID" value="EFQ30850.1"/>
    <property type="molecule type" value="Genomic_DNA"/>
</dbReference>
<organism evidence="2">
    <name type="scientific">Colletotrichum graminicola (strain M1.001 / M2 / FGSC 10212)</name>
    <name type="common">Maize anthracnose fungus</name>
    <name type="synonym">Glomerella graminicola</name>
    <dbReference type="NCBI Taxonomy" id="645133"/>
    <lineage>
        <taxon>Eukaryota</taxon>
        <taxon>Fungi</taxon>
        <taxon>Dikarya</taxon>
        <taxon>Ascomycota</taxon>
        <taxon>Pezizomycotina</taxon>
        <taxon>Sordariomycetes</taxon>
        <taxon>Hypocreomycetidae</taxon>
        <taxon>Glomerellales</taxon>
        <taxon>Glomerellaceae</taxon>
        <taxon>Colletotrichum</taxon>
        <taxon>Colletotrichum graminicola species complex</taxon>
    </lineage>
</organism>
<dbReference type="AlphaFoldDB" id="E3QJ12"/>
<name>E3QJ12_COLGM</name>
<evidence type="ECO:0000313" key="1">
    <source>
        <dbReference type="EMBL" id="EFQ30850.1"/>
    </source>
</evidence>
<gene>
    <name evidence="1" type="ORF">GLRG_05994</name>
</gene>
<accession>E3QJ12</accession>
<dbReference type="OrthoDB" id="6359816at2759"/>